<dbReference type="EMBL" id="JAIZAY010000022">
    <property type="protein sequence ID" value="KAJ8020469.1"/>
    <property type="molecule type" value="Genomic_DNA"/>
</dbReference>
<reference evidence="4" key="1">
    <citation type="submission" date="2021-10" db="EMBL/GenBank/DDBJ databases">
        <title>Tropical sea cucumber genome reveals ecological adaptation and Cuvierian tubules defense mechanism.</title>
        <authorList>
            <person name="Chen T."/>
        </authorList>
    </citation>
    <scope>NUCLEOTIDE SEQUENCE</scope>
    <source>
        <strain evidence="4">Nanhai2018</strain>
        <tissue evidence="4">Muscle</tissue>
    </source>
</reference>
<proteinExistence type="predicted"/>
<name>A0A9Q0YER0_HOLLE</name>
<feature type="region of interest" description="Disordered" evidence="1">
    <location>
        <begin position="283"/>
        <end position="322"/>
    </location>
</feature>
<feature type="compositionally biased region" description="Basic residues" evidence="1">
    <location>
        <begin position="396"/>
        <end position="409"/>
    </location>
</feature>
<comment type="caution">
    <text evidence="4">The sequence shown here is derived from an EMBL/GenBank/DDBJ whole genome shotgun (WGS) entry which is preliminary data.</text>
</comment>
<feature type="signal peptide" evidence="3">
    <location>
        <begin position="1"/>
        <end position="21"/>
    </location>
</feature>
<evidence type="ECO:0000313" key="5">
    <source>
        <dbReference type="Proteomes" id="UP001152320"/>
    </source>
</evidence>
<keyword evidence="3" id="KW-0732">Signal</keyword>
<keyword evidence="2" id="KW-0472">Membrane</keyword>
<feature type="transmembrane region" description="Helical" evidence="2">
    <location>
        <begin position="175"/>
        <end position="195"/>
    </location>
</feature>
<protein>
    <submittedName>
        <fullName evidence="4">Uncharacterized protein</fullName>
    </submittedName>
</protein>
<gene>
    <name evidence="4" type="ORF">HOLleu_40068</name>
</gene>
<evidence type="ECO:0000256" key="2">
    <source>
        <dbReference type="SAM" id="Phobius"/>
    </source>
</evidence>
<feature type="region of interest" description="Disordered" evidence="1">
    <location>
        <begin position="341"/>
        <end position="441"/>
    </location>
</feature>
<keyword evidence="5" id="KW-1185">Reference proteome</keyword>
<keyword evidence="2" id="KW-1133">Transmembrane helix</keyword>
<dbReference type="Proteomes" id="UP001152320">
    <property type="component" value="Chromosome 22"/>
</dbReference>
<dbReference type="OrthoDB" id="10651319at2759"/>
<sequence>MDQLLVVSILCFLCIVPLSHQQNLDEQIEANSVFVQFDKNYGKLLELDEWNDNDATTKFREVTAIVATTYCMNFTMNCNLLSLDSDFFSGDVMLMEDPIFYNGDIRFGVYISLENKNVNDPDQLVIRKNTLKEILESGTDNYEAGLVNEDTRYNITLMFVDGERIAPPMDYTVNIIMIIVSLLILLAACFLACVLKCKEDMEQKNKLKGVATTQDTHIPGSNDAGENLTLTAIKPAADDDSKEPSEGSVYSWKNKVSPVTKSSVKTQETQTSGRVVFIPEGEAGSSTLSPVQTPEVGPQQHCDTTIRQGKGESSLPELSDGQKSVANVNVGENVLKINVESSNATADTDGGKGRSSRHNILPPLGDTVVHDTSGELTGPIHGGTDGSESDGMNEKKYRKKRRKNKKKKNLASDDENNDLLNESPNRKALSPLGEEVALKDS</sequence>
<evidence type="ECO:0000256" key="3">
    <source>
        <dbReference type="SAM" id="SignalP"/>
    </source>
</evidence>
<feature type="chain" id="PRO_5040275925" evidence="3">
    <location>
        <begin position="22"/>
        <end position="441"/>
    </location>
</feature>
<organism evidence="4 5">
    <name type="scientific">Holothuria leucospilota</name>
    <name type="common">Black long sea cucumber</name>
    <name type="synonym">Mertensiothuria leucospilota</name>
    <dbReference type="NCBI Taxonomy" id="206669"/>
    <lineage>
        <taxon>Eukaryota</taxon>
        <taxon>Metazoa</taxon>
        <taxon>Echinodermata</taxon>
        <taxon>Eleutherozoa</taxon>
        <taxon>Echinozoa</taxon>
        <taxon>Holothuroidea</taxon>
        <taxon>Aspidochirotacea</taxon>
        <taxon>Aspidochirotida</taxon>
        <taxon>Holothuriidae</taxon>
        <taxon>Holothuria</taxon>
    </lineage>
</organism>
<accession>A0A9Q0YER0</accession>
<keyword evidence="2" id="KW-0812">Transmembrane</keyword>
<evidence type="ECO:0000256" key="1">
    <source>
        <dbReference type="SAM" id="MobiDB-lite"/>
    </source>
</evidence>
<dbReference type="AlphaFoldDB" id="A0A9Q0YER0"/>
<evidence type="ECO:0000313" key="4">
    <source>
        <dbReference type="EMBL" id="KAJ8020469.1"/>
    </source>
</evidence>